<keyword evidence="1" id="KW-0732">Signal</keyword>
<evidence type="ECO:0000313" key="2">
    <source>
        <dbReference type="EMBL" id="KAA0998186.1"/>
    </source>
</evidence>
<reference evidence="2 3" key="1">
    <citation type="submission" date="2019-08" db="EMBL/GenBank/DDBJ databases">
        <title>Paraburkholderia sp. DCY113.</title>
        <authorList>
            <person name="Kang J."/>
        </authorList>
    </citation>
    <scope>NUCLEOTIDE SEQUENCE [LARGE SCALE GENOMIC DNA]</scope>
    <source>
        <strain evidence="2 3">DCY113</strain>
    </source>
</reference>
<name>A0A5B0G473_9BURK</name>
<gene>
    <name evidence="2" type="ORF">FVF58_45705</name>
</gene>
<feature type="chain" id="PRO_5022935783" evidence="1">
    <location>
        <begin position="25"/>
        <end position="106"/>
    </location>
</feature>
<dbReference type="EMBL" id="VTUZ01000063">
    <property type="protein sequence ID" value="KAA0998186.1"/>
    <property type="molecule type" value="Genomic_DNA"/>
</dbReference>
<comment type="caution">
    <text evidence="2">The sequence shown here is derived from an EMBL/GenBank/DDBJ whole genome shotgun (WGS) entry which is preliminary data.</text>
</comment>
<protein>
    <submittedName>
        <fullName evidence="2">Uncharacterized protein</fullName>
    </submittedName>
</protein>
<evidence type="ECO:0000313" key="3">
    <source>
        <dbReference type="Proteomes" id="UP000325273"/>
    </source>
</evidence>
<dbReference type="RefSeq" id="WP_149676152.1">
    <property type="nucleotide sequence ID" value="NZ_VTUZ01000063.1"/>
</dbReference>
<organism evidence="2 3">
    <name type="scientific">Paraburkholderia panacisoli</name>
    <dbReference type="NCBI Taxonomy" id="2603818"/>
    <lineage>
        <taxon>Bacteria</taxon>
        <taxon>Pseudomonadati</taxon>
        <taxon>Pseudomonadota</taxon>
        <taxon>Betaproteobacteria</taxon>
        <taxon>Burkholderiales</taxon>
        <taxon>Burkholderiaceae</taxon>
        <taxon>Paraburkholderia</taxon>
    </lineage>
</organism>
<accession>A0A5B0G473</accession>
<sequence>MSIVRKLRATGTAFLLSALCAACATPHPPPGARLSTREYFGTAQGLDVTDRVEFFGVGFTASKPVALRVEQLPGDTQDIAFTIPGTPPADPYGFLDFNSRTRRCHR</sequence>
<dbReference type="AlphaFoldDB" id="A0A5B0G473"/>
<feature type="signal peptide" evidence="1">
    <location>
        <begin position="1"/>
        <end position="24"/>
    </location>
</feature>
<dbReference type="Proteomes" id="UP000325273">
    <property type="component" value="Unassembled WGS sequence"/>
</dbReference>
<proteinExistence type="predicted"/>
<evidence type="ECO:0000256" key="1">
    <source>
        <dbReference type="SAM" id="SignalP"/>
    </source>
</evidence>
<keyword evidence="3" id="KW-1185">Reference proteome</keyword>